<dbReference type="InParanoid" id="A0A1H9ISK1"/>
<name>A0A1H9ISK1_9BACT</name>
<dbReference type="Proteomes" id="UP000199021">
    <property type="component" value="Unassembled WGS sequence"/>
</dbReference>
<dbReference type="EMBL" id="FOFB01000015">
    <property type="protein sequence ID" value="SEQ77498.1"/>
    <property type="molecule type" value="Genomic_DNA"/>
</dbReference>
<proteinExistence type="predicted"/>
<protein>
    <submittedName>
        <fullName evidence="1">Uncharacterized protein</fullName>
    </submittedName>
</protein>
<dbReference type="AlphaFoldDB" id="A0A1H9ISK1"/>
<accession>A0A1H9ISK1</accession>
<evidence type="ECO:0000313" key="2">
    <source>
        <dbReference type="Proteomes" id="UP000199021"/>
    </source>
</evidence>
<sequence>MWRLITIKSALRSGEHQFSFHISYSTLQNHLFIIEPAFNKVMSQGRPEAKKTDYSYFLPAQ</sequence>
<reference evidence="2" key="1">
    <citation type="submission" date="2016-10" db="EMBL/GenBank/DDBJ databases">
        <authorList>
            <person name="Varghese N."/>
            <person name="Submissions S."/>
        </authorList>
    </citation>
    <scope>NUCLEOTIDE SEQUENCE [LARGE SCALE GENOMIC DNA]</scope>
    <source>
        <strain evidence="2">DSM 24740</strain>
    </source>
</reference>
<organism evidence="1 2">
    <name type="scientific">Neolewinella agarilytica</name>
    <dbReference type="NCBI Taxonomy" id="478744"/>
    <lineage>
        <taxon>Bacteria</taxon>
        <taxon>Pseudomonadati</taxon>
        <taxon>Bacteroidota</taxon>
        <taxon>Saprospiria</taxon>
        <taxon>Saprospirales</taxon>
        <taxon>Lewinellaceae</taxon>
        <taxon>Neolewinella</taxon>
    </lineage>
</organism>
<dbReference type="STRING" id="478744.SAMN05444359_115119"/>
<keyword evidence="2" id="KW-1185">Reference proteome</keyword>
<gene>
    <name evidence="1" type="ORF">SAMN05444359_115119</name>
</gene>
<evidence type="ECO:0000313" key="1">
    <source>
        <dbReference type="EMBL" id="SEQ77498.1"/>
    </source>
</evidence>